<evidence type="ECO:0000313" key="10">
    <source>
        <dbReference type="Proteomes" id="UP000437068"/>
    </source>
</evidence>
<dbReference type="Proteomes" id="UP000429523">
    <property type="component" value="Unassembled WGS sequence"/>
</dbReference>
<dbReference type="EMBL" id="QXGE01000546">
    <property type="protein sequence ID" value="KAE9309421.1"/>
    <property type="molecule type" value="Genomic_DNA"/>
</dbReference>
<evidence type="ECO:0000313" key="13">
    <source>
        <dbReference type="Proteomes" id="UP000441208"/>
    </source>
</evidence>
<dbReference type="EMBL" id="QXGD01000523">
    <property type="protein sequence ID" value="KAE9235669.1"/>
    <property type="molecule type" value="Genomic_DNA"/>
</dbReference>
<evidence type="ECO:0000313" key="6">
    <source>
        <dbReference type="EMBL" id="KAE9235669.1"/>
    </source>
</evidence>
<sequence>MTMVDKGLVQGMMLTQRQQDTCDACHLVKQKKKKKHHNKLDRATKEPNQVVYVELIFPSKGSGSRFEGVLVIMDGYSRLVTVKC</sequence>
<reference evidence="8 9" key="1">
    <citation type="submission" date="2018-08" db="EMBL/GenBank/DDBJ databases">
        <title>Genomic investigation of the strawberry pathogen Phytophthora fragariae indicates pathogenicity is determined by transcriptional variation in three key races.</title>
        <authorList>
            <person name="Adams T.M."/>
            <person name="Armitage A.D."/>
            <person name="Sobczyk M.K."/>
            <person name="Bates H.J."/>
            <person name="Dunwell J.M."/>
            <person name="Nellist C.F."/>
            <person name="Harrison R.J."/>
        </authorList>
    </citation>
    <scope>NUCLEOTIDE SEQUENCE [LARGE SCALE GENOMIC DNA]</scope>
    <source>
        <strain evidence="7 10">A4</strain>
        <strain evidence="6 11">BC-1</strain>
        <strain evidence="5 9">NOV-27</strain>
        <strain evidence="4 12">NOV-5</strain>
        <strain evidence="3 13">NOV-71</strain>
        <strain evidence="1 8">NOV-9</strain>
        <strain evidence="2 14">SCRP245</strain>
    </source>
</reference>
<keyword evidence="9" id="KW-1185">Reference proteome</keyword>
<proteinExistence type="predicted"/>
<dbReference type="EMBL" id="QXFZ01000186">
    <property type="protein sequence ID" value="KAE9128156.1"/>
    <property type="molecule type" value="Genomic_DNA"/>
</dbReference>
<protein>
    <recommendedName>
        <fullName evidence="15">GAG-pre-integrase domain-containing protein</fullName>
    </recommendedName>
</protein>
<dbReference type="EMBL" id="QXGA01000341">
    <property type="protein sequence ID" value="KAE9147552.1"/>
    <property type="molecule type" value="Genomic_DNA"/>
</dbReference>
<dbReference type="Proteomes" id="UP000437068">
    <property type="component" value="Unassembled WGS sequence"/>
</dbReference>
<evidence type="ECO:0000313" key="1">
    <source>
        <dbReference type="EMBL" id="KAE8938314.1"/>
    </source>
</evidence>
<dbReference type="EMBL" id="QXFW01000979">
    <property type="protein sequence ID" value="KAE8998889.1"/>
    <property type="molecule type" value="Genomic_DNA"/>
</dbReference>
<evidence type="ECO:0000313" key="12">
    <source>
        <dbReference type="Proteomes" id="UP000440732"/>
    </source>
</evidence>
<dbReference type="OrthoDB" id="123877at2759"/>
<dbReference type="Proteomes" id="UP000440367">
    <property type="component" value="Unassembled WGS sequence"/>
</dbReference>
<dbReference type="EMBL" id="QXGF01000568">
    <property type="protein sequence ID" value="KAE8938314.1"/>
    <property type="molecule type" value="Genomic_DNA"/>
</dbReference>
<organism evidence="6 11">
    <name type="scientific">Phytophthora fragariae</name>
    <dbReference type="NCBI Taxonomy" id="53985"/>
    <lineage>
        <taxon>Eukaryota</taxon>
        <taxon>Sar</taxon>
        <taxon>Stramenopiles</taxon>
        <taxon>Oomycota</taxon>
        <taxon>Peronosporomycetes</taxon>
        <taxon>Peronosporales</taxon>
        <taxon>Peronosporaceae</taxon>
        <taxon>Phytophthora</taxon>
    </lineage>
</organism>
<dbReference type="EMBL" id="QXGB01000437">
    <property type="protein sequence ID" value="KAE9215004.1"/>
    <property type="molecule type" value="Genomic_DNA"/>
</dbReference>
<dbReference type="Proteomes" id="UP000460718">
    <property type="component" value="Unassembled WGS sequence"/>
</dbReference>
<evidence type="ECO:0000313" key="4">
    <source>
        <dbReference type="EMBL" id="KAE9147552.1"/>
    </source>
</evidence>
<evidence type="ECO:0000313" key="3">
    <source>
        <dbReference type="EMBL" id="KAE9128156.1"/>
    </source>
</evidence>
<dbReference type="AlphaFoldDB" id="A0A6A3ZIG6"/>
<evidence type="ECO:0000313" key="14">
    <source>
        <dbReference type="Proteomes" id="UP000460718"/>
    </source>
</evidence>
<name>A0A6A3ZIG6_9STRA</name>
<dbReference type="Proteomes" id="UP000433483">
    <property type="component" value="Unassembled WGS sequence"/>
</dbReference>
<evidence type="ECO:0000313" key="5">
    <source>
        <dbReference type="EMBL" id="KAE9215004.1"/>
    </source>
</evidence>
<evidence type="ECO:0000313" key="9">
    <source>
        <dbReference type="Proteomes" id="UP000433483"/>
    </source>
</evidence>
<dbReference type="Proteomes" id="UP000441208">
    <property type="component" value="Unassembled WGS sequence"/>
</dbReference>
<evidence type="ECO:0000313" key="7">
    <source>
        <dbReference type="EMBL" id="KAE9309421.1"/>
    </source>
</evidence>
<evidence type="ECO:0008006" key="15">
    <source>
        <dbReference type="Google" id="ProtNLM"/>
    </source>
</evidence>
<gene>
    <name evidence="7" type="ORF">PF001_g10688</name>
    <name evidence="6" type="ORF">PF002_g11458</name>
    <name evidence="5" type="ORF">PF005_g9608</name>
    <name evidence="4" type="ORF">PF006_g7767</name>
    <name evidence="3" type="ORF">PF007_g5367</name>
    <name evidence="1" type="ORF">PF009_g11806</name>
    <name evidence="2" type="ORF">PF011_g14858</name>
</gene>
<evidence type="ECO:0000313" key="11">
    <source>
        <dbReference type="Proteomes" id="UP000440367"/>
    </source>
</evidence>
<evidence type="ECO:0000313" key="8">
    <source>
        <dbReference type="Proteomes" id="UP000429523"/>
    </source>
</evidence>
<accession>A0A6A3ZIG6</accession>
<dbReference type="Proteomes" id="UP000440732">
    <property type="component" value="Unassembled WGS sequence"/>
</dbReference>
<comment type="caution">
    <text evidence="6">The sequence shown here is derived from an EMBL/GenBank/DDBJ whole genome shotgun (WGS) entry which is preliminary data.</text>
</comment>
<evidence type="ECO:0000313" key="2">
    <source>
        <dbReference type="EMBL" id="KAE8998889.1"/>
    </source>
</evidence>